<feature type="compositionally biased region" description="Low complexity" evidence="1">
    <location>
        <begin position="30"/>
        <end position="42"/>
    </location>
</feature>
<dbReference type="EMBL" id="UZAN01062257">
    <property type="protein sequence ID" value="VDP93181.1"/>
    <property type="molecule type" value="Genomic_DNA"/>
</dbReference>
<evidence type="ECO:0000313" key="2">
    <source>
        <dbReference type="EMBL" id="VDP93181.1"/>
    </source>
</evidence>
<feature type="compositionally biased region" description="Basic and acidic residues" evidence="1">
    <location>
        <begin position="1"/>
        <end position="22"/>
    </location>
</feature>
<proteinExistence type="predicted"/>
<reference evidence="2 3" key="2">
    <citation type="submission" date="2018-11" db="EMBL/GenBank/DDBJ databases">
        <authorList>
            <consortium name="Pathogen Informatics"/>
        </authorList>
    </citation>
    <scope>NUCLEOTIDE SEQUENCE [LARGE SCALE GENOMIC DNA]</scope>
    <source>
        <strain evidence="2 3">Egypt</strain>
    </source>
</reference>
<feature type="compositionally biased region" description="Low complexity" evidence="1">
    <location>
        <begin position="78"/>
        <end position="101"/>
    </location>
</feature>
<reference evidence="4" key="1">
    <citation type="submission" date="2016-06" db="UniProtKB">
        <authorList>
            <consortium name="WormBaseParasite"/>
        </authorList>
    </citation>
    <scope>IDENTIFICATION</scope>
</reference>
<sequence>MSPKDLQTELERLARSSREQLEASKQIKQTTPEPDPATAAAPSVASEPDSSTSQAKASPEKKLSTPRASPAKQVTPGSPKSPGPTAKASPKSSPKQQSPAK</sequence>
<evidence type="ECO:0000256" key="1">
    <source>
        <dbReference type="SAM" id="MobiDB-lite"/>
    </source>
</evidence>
<name>A0A183B9M4_9TREM</name>
<feature type="region of interest" description="Disordered" evidence="1">
    <location>
        <begin position="1"/>
        <end position="101"/>
    </location>
</feature>
<dbReference type="OrthoDB" id="6287197at2759"/>
<keyword evidence="3" id="KW-1185">Reference proteome</keyword>
<gene>
    <name evidence="2" type="ORF">ECPE_LOCUS15909</name>
</gene>
<dbReference type="WBParaSite" id="ECPE_0001594901-mRNA-1">
    <property type="protein sequence ID" value="ECPE_0001594901-mRNA-1"/>
    <property type="gene ID" value="ECPE_0001594901"/>
</dbReference>
<evidence type="ECO:0000313" key="3">
    <source>
        <dbReference type="Proteomes" id="UP000272942"/>
    </source>
</evidence>
<dbReference type="Proteomes" id="UP000272942">
    <property type="component" value="Unassembled WGS sequence"/>
</dbReference>
<organism evidence="4">
    <name type="scientific">Echinostoma caproni</name>
    <dbReference type="NCBI Taxonomy" id="27848"/>
    <lineage>
        <taxon>Eukaryota</taxon>
        <taxon>Metazoa</taxon>
        <taxon>Spiralia</taxon>
        <taxon>Lophotrochozoa</taxon>
        <taxon>Platyhelminthes</taxon>
        <taxon>Trematoda</taxon>
        <taxon>Digenea</taxon>
        <taxon>Plagiorchiida</taxon>
        <taxon>Echinostomata</taxon>
        <taxon>Echinostomatoidea</taxon>
        <taxon>Echinostomatidae</taxon>
        <taxon>Echinostoma</taxon>
    </lineage>
</organism>
<evidence type="ECO:0000313" key="4">
    <source>
        <dbReference type="WBParaSite" id="ECPE_0001594901-mRNA-1"/>
    </source>
</evidence>
<accession>A0A183B9M4</accession>
<dbReference type="AlphaFoldDB" id="A0A183B9M4"/>
<protein>
    <submittedName>
        <fullName evidence="4">Translation initiation factor IF-2</fullName>
    </submittedName>
</protein>